<dbReference type="PANTHER" id="PTHR11644:SF2">
    <property type="entry name" value="CYTIDINE DEAMINASE"/>
    <property type="match status" value="1"/>
</dbReference>
<feature type="binding site" evidence="13">
    <location>
        <position position="53"/>
    </location>
    <ligand>
        <name>Zn(2+)</name>
        <dbReference type="ChEBI" id="CHEBI:29105"/>
        <note>catalytic</note>
    </ligand>
</feature>
<dbReference type="GO" id="GO:0055086">
    <property type="term" value="P:nucleobase-containing small molecule metabolic process"/>
    <property type="evidence" value="ECO:0007669"/>
    <property type="project" value="UniProtKB-ARBA"/>
</dbReference>
<evidence type="ECO:0000256" key="3">
    <source>
        <dbReference type="ARBA" id="ARBA00006576"/>
    </source>
</evidence>
<dbReference type="GO" id="GO:0042802">
    <property type="term" value="F:identical protein binding"/>
    <property type="evidence" value="ECO:0007669"/>
    <property type="project" value="UniProtKB-ARBA"/>
</dbReference>
<evidence type="ECO:0000313" key="17">
    <source>
        <dbReference type="Proteomes" id="UP000557717"/>
    </source>
</evidence>
<dbReference type="GO" id="GO:0008270">
    <property type="term" value="F:zinc ion binding"/>
    <property type="evidence" value="ECO:0007669"/>
    <property type="project" value="UniProtKB-UniRule"/>
</dbReference>
<comment type="caution">
    <text evidence="16">The sequence shown here is derived from an EMBL/GenBank/DDBJ whole genome shotgun (WGS) entry which is preliminary data.</text>
</comment>
<name>A0A840V743_9BACT</name>
<dbReference type="Proteomes" id="UP000557717">
    <property type="component" value="Unassembled WGS sequence"/>
</dbReference>
<protein>
    <recommendedName>
        <fullName evidence="5 14">Cytidine deaminase</fullName>
        <ecNumber evidence="4 14">3.5.4.5</ecNumber>
    </recommendedName>
    <alternativeName>
        <fullName evidence="9 14">Cytidine aminohydrolase</fullName>
    </alternativeName>
</protein>
<dbReference type="NCBIfam" id="NF004064">
    <property type="entry name" value="PRK05578.1"/>
    <property type="match status" value="1"/>
</dbReference>
<keyword evidence="17" id="KW-1185">Reference proteome</keyword>
<keyword evidence="7 14" id="KW-0378">Hydrolase</keyword>
<dbReference type="FunFam" id="3.40.140.10:FF:000008">
    <property type="entry name" value="Cytidine deaminase"/>
    <property type="match status" value="1"/>
</dbReference>
<dbReference type="GO" id="GO:0072527">
    <property type="term" value="P:pyrimidine-containing compound metabolic process"/>
    <property type="evidence" value="ECO:0007669"/>
    <property type="project" value="UniProtKB-ARBA"/>
</dbReference>
<dbReference type="PROSITE" id="PS51747">
    <property type="entry name" value="CYT_DCMP_DEAMINASES_2"/>
    <property type="match status" value="1"/>
</dbReference>
<sequence length="131" mass="14531">MSLERWIELAWEVREHAYAPYSQFRVGAVLVGSQGQCFQGCNVENLSFGLTNCAERVALGSAVAAGVREICQVVVVADTEIPISPCGACRQVLAEFGNPEVWLVNRHRSEVFRLEDLLPRAREGILDRRGD</sequence>
<evidence type="ECO:0000256" key="10">
    <source>
        <dbReference type="ARBA" id="ARBA00049252"/>
    </source>
</evidence>
<comment type="cofactor">
    <cofactor evidence="1 13 14">
        <name>Zn(2+)</name>
        <dbReference type="ChEBI" id="CHEBI:29105"/>
    </cofactor>
</comment>
<dbReference type="InterPro" id="IPR006262">
    <property type="entry name" value="Cyt_deam_tetra"/>
</dbReference>
<evidence type="ECO:0000256" key="4">
    <source>
        <dbReference type="ARBA" id="ARBA00012783"/>
    </source>
</evidence>
<feature type="domain" description="CMP/dCMP-type deaminase" evidence="15">
    <location>
        <begin position="1"/>
        <end position="125"/>
    </location>
</feature>
<evidence type="ECO:0000256" key="5">
    <source>
        <dbReference type="ARBA" id="ARBA00018266"/>
    </source>
</evidence>
<comment type="catalytic activity">
    <reaction evidence="11 14">
        <text>cytidine + H2O + H(+) = uridine + NH4(+)</text>
        <dbReference type="Rhea" id="RHEA:16069"/>
        <dbReference type="ChEBI" id="CHEBI:15377"/>
        <dbReference type="ChEBI" id="CHEBI:15378"/>
        <dbReference type="ChEBI" id="CHEBI:16704"/>
        <dbReference type="ChEBI" id="CHEBI:17562"/>
        <dbReference type="ChEBI" id="CHEBI:28938"/>
        <dbReference type="EC" id="3.5.4.5"/>
    </reaction>
</comment>
<evidence type="ECO:0000256" key="11">
    <source>
        <dbReference type="ARBA" id="ARBA00049558"/>
    </source>
</evidence>
<accession>A0A840V743</accession>
<proteinExistence type="inferred from homology"/>
<dbReference type="GO" id="GO:0004126">
    <property type="term" value="F:cytidine deaminase activity"/>
    <property type="evidence" value="ECO:0007669"/>
    <property type="project" value="UniProtKB-UniRule"/>
</dbReference>
<evidence type="ECO:0000256" key="14">
    <source>
        <dbReference type="RuleBase" id="RU364006"/>
    </source>
</evidence>
<evidence type="ECO:0000256" key="13">
    <source>
        <dbReference type="PIRSR" id="PIRSR606262-3"/>
    </source>
</evidence>
<dbReference type="Gene3D" id="3.40.140.10">
    <property type="entry name" value="Cytidine Deaminase, domain 2"/>
    <property type="match status" value="1"/>
</dbReference>
<dbReference type="Pfam" id="PF00383">
    <property type="entry name" value="dCMP_cyt_deam_1"/>
    <property type="match status" value="1"/>
</dbReference>
<evidence type="ECO:0000256" key="6">
    <source>
        <dbReference type="ARBA" id="ARBA00022723"/>
    </source>
</evidence>
<comment type="function">
    <text evidence="2 14">This enzyme scavenges exogenous and endogenous cytidine and 2'-deoxycytidine for UMP synthesis.</text>
</comment>
<dbReference type="InterPro" id="IPR002125">
    <property type="entry name" value="CMP_dCMP_dom"/>
</dbReference>
<reference evidence="16 17" key="1">
    <citation type="submission" date="2020-08" db="EMBL/GenBank/DDBJ databases">
        <title>Genomic Encyclopedia of Type Strains, Phase IV (KMG-IV): sequencing the most valuable type-strain genomes for metagenomic binning, comparative biology and taxonomic classification.</title>
        <authorList>
            <person name="Goeker M."/>
        </authorList>
    </citation>
    <scope>NUCLEOTIDE SEQUENCE [LARGE SCALE GENOMIC DNA]</scope>
    <source>
        <strain evidence="16 17">YC6886</strain>
    </source>
</reference>
<dbReference type="NCBIfam" id="TIGR01354">
    <property type="entry name" value="cyt_deam_tetra"/>
    <property type="match status" value="1"/>
</dbReference>
<feature type="binding site" evidence="13">
    <location>
        <position position="89"/>
    </location>
    <ligand>
        <name>Zn(2+)</name>
        <dbReference type="ChEBI" id="CHEBI:29105"/>
        <note>catalytic</note>
    </ligand>
</feature>
<feature type="active site" description="Proton donor" evidence="12">
    <location>
        <position position="55"/>
    </location>
</feature>
<dbReference type="SUPFAM" id="SSF53927">
    <property type="entry name" value="Cytidine deaminase-like"/>
    <property type="match status" value="1"/>
</dbReference>
<evidence type="ECO:0000256" key="12">
    <source>
        <dbReference type="PIRSR" id="PIRSR606262-1"/>
    </source>
</evidence>
<dbReference type="PROSITE" id="PS00903">
    <property type="entry name" value="CYT_DCMP_DEAMINASES_1"/>
    <property type="match status" value="1"/>
</dbReference>
<dbReference type="InterPro" id="IPR016192">
    <property type="entry name" value="APOBEC/CMP_deaminase_Zn-bd"/>
</dbReference>
<evidence type="ECO:0000256" key="2">
    <source>
        <dbReference type="ARBA" id="ARBA00003949"/>
    </source>
</evidence>
<gene>
    <name evidence="16" type="ORF">HNR46_003764</name>
</gene>
<evidence type="ECO:0000256" key="7">
    <source>
        <dbReference type="ARBA" id="ARBA00022801"/>
    </source>
</evidence>
<dbReference type="InterPro" id="IPR016193">
    <property type="entry name" value="Cytidine_deaminase-like"/>
</dbReference>
<dbReference type="EC" id="3.5.4.5" evidence="4 14"/>
<keyword evidence="8 13" id="KW-0862">Zinc</keyword>
<feature type="binding site" evidence="13">
    <location>
        <position position="86"/>
    </location>
    <ligand>
        <name>Zn(2+)</name>
        <dbReference type="ChEBI" id="CHEBI:29105"/>
        <note>catalytic</note>
    </ligand>
</feature>
<evidence type="ECO:0000259" key="15">
    <source>
        <dbReference type="PROSITE" id="PS51747"/>
    </source>
</evidence>
<comment type="catalytic activity">
    <reaction evidence="10 14">
        <text>2'-deoxycytidine + H2O + H(+) = 2'-deoxyuridine + NH4(+)</text>
        <dbReference type="Rhea" id="RHEA:13433"/>
        <dbReference type="ChEBI" id="CHEBI:15377"/>
        <dbReference type="ChEBI" id="CHEBI:15378"/>
        <dbReference type="ChEBI" id="CHEBI:15698"/>
        <dbReference type="ChEBI" id="CHEBI:16450"/>
        <dbReference type="ChEBI" id="CHEBI:28938"/>
        <dbReference type="EC" id="3.5.4.5"/>
    </reaction>
</comment>
<dbReference type="AlphaFoldDB" id="A0A840V743"/>
<keyword evidence="6 13" id="KW-0479">Metal-binding</keyword>
<evidence type="ECO:0000256" key="8">
    <source>
        <dbReference type="ARBA" id="ARBA00022833"/>
    </source>
</evidence>
<dbReference type="CDD" id="cd01283">
    <property type="entry name" value="cytidine_deaminase"/>
    <property type="match status" value="1"/>
</dbReference>
<dbReference type="InterPro" id="IPR050202">
    <property type="entry name" value="Cyt/Deoxycyt_deaminase"/>
</dbReference>
<dbReference type="GO" id="GO:0005829">
    <property type="term" value="C:cytosol"/>
    <property type="evidence" value="ECO:0007669"/>
    <property type="project" value="TreeGrafter"/>
</dbReference>
<dbReference type="PANTHER" id="PTHR11644">
    <property type="entry name" value="CYTIDINE DEAMINASE"/>
    <property type="match status" value="1"/>
</dbReference>
<dbReference type="EMBL" id="JACHFD010000027">
    <property type="protein sequence ID" value="MBB5353503.1"/>
    <property type="molecule type" value="Genomic_DNA"/>
</dbReference>
<dbReference type="RefSeq" id="WP_184021453.1">
    <property type="nucleotide sequence ID" value="NZ_JACHFD010000027.1"/>
</dbReference>
<comment type="similarity">
    <text evidence="3 14">Belongs to the cytidine and deoxycytidylate deaminase family.</text>
</comment>
<evidence type="ECO:0000256" key="1">
    <source>
        <dbReference type="ARBA" id="ARBA00001947"/>
    </source>
</evidence>
<evidence type="ECO:0000256" key="9">
    <source>
        <dbReference type="ARBA" id="ARBA00032005"/>
    </source>
</evidence>
<organism evidence="16 17">
    <name type="scientific">Haloferula luteola</name>
    <dbReference type="NCBI Taxonomy" id="595692"/>
    <lineage>
        <taxon>Bacteria</taxon>
        <taxon>Pseudomonadati</taxon>
        <taxon>Verrucomicrobiota</taxon>
        <taxon>Verrucomicrobiia</taxon>
        <taxon>Verrucomicrobiales</taxon>
        <taxon>Verrucomicrobiaceae</taxon>
        <taxon>Haloferula</taxon>
    </lineage>
</organism>
<evidence type="ECO:0000313" key="16">
    <source>
        <dbReference type="EMBL" id="MBB5353503.1"/>
    </source>
</evidence>